<proteinExistence type="predicted"/>
<feature type="domain" description="Cell wall hydrolase SleB" evidence="2">
    <location>
        <begin position="66"/>
        <end position="173"/>
    </location>
</feature>
<feature type="compositionally biased region" description="Low complexity" evidence="1">
    <location>
        <begin position="33"/>
        <end position="47"/>
    </location>
</feature>
<reference evidence="3 4" key="1">
    <citation type="submission" date="2020-08" db="EMBL/GenBank/DDBJ databases">
        <title>Genomic Encyclopedia of Type Strains, Phase IV (KMG-IV): sequencing the most valuable type-strain genomes for metagenomic binning, comparative biology and taxonomic classification.</title>
        <authorList>
            <person name="Goeker M."/>
        </authorList>
    </citation>
    <scope>NUCLEOTIDE SEQUENCE [LARGE SCALE GENOMIC DNA]</scope>
    <source>
        <strain evidence="3 4">DSM 102850</strain>
    </source>
</reference>
<dbReference type="Pfam" id="PF07486">
    <property type="entry name" value="Hydrolase_2"/>
    <property type="match status" value="1"/>
</dbReference>
<name>A0A840I7K3_9PROT</name>
<dbReference type="Gene3D" id="6.20.240.60">
    <property type="match status" value="1"/>
</dbReference>
<evidence type="ECO:0000256" key="1">
    <source>
        <dbReference type="SAM" id="MobiDB-lite"/>
    </source>
</evidence>
<organism evidence="3 4">
    <name type="scientific">Parvularcula dongshanensis</name>
    <dbReference type="NCBI Taxonomy" id="1173995"/>
    <lineage>
        <taxon>Bacteria</taxon>
        <taxon>Pseudomonadati</taxon>
        <taxon>Pseudomonadota</taxon>
        <taxon>Alphaproteobacteria</taxon>
        <taxon>Parvularculales</taxon>
        <taxon>Parvularculaceae</taxon>
        <taxon>Parvularcula</taxon>
    </lineage>
</organism>
<accession>A0A840I7K3</accession>
<dbReference type="Gene3D" id="1.10.10.2520">
    <property type="entry name" value="Cell wall hydrolase SleB, domain 1"/>
    <property type="match status" value="1"/>
</dbReference>
<dbReference type="Proteomes" id="UP000563524">
    <property type="component" value="Unassembled WGS sequence"/>
</dbReference>
<protein>
    <submittedName>
        <fullName evidence="3">Spore germination cell wall hydrolase CwlJ-like protein</fullName>
    </submittedName>
</protein>
<sequence>MTTRTIAAGAALVALAACQTTPERPSPRPAPQPVAEARAQPEPAPASAMATPLSCLATAIYHEARGEGDEAMRAVGAVVMNRVKAPGFPSDVCAVIKQGSETGSCQFSWWCDGRPDEPTEPEAFEKAEAVAKAVLAGAPDPTNGATYFHNIGATPSWANAFRRTATIGQHAFYAE</sequence>
<dbReference type="GO" id="GO:0016787">
    <property type="term" value="F:hydrolase activity"/>
    <property type="evidence" value="ECO:0007669"/>
    <property type="project" value="UniProtKB-KW"/>
</dbReference>
<gene>
    <name evidence="3" type="ORF">GGQ59_002698</name>
</gene>
<dbReference type="InterPro" id="IPR042047">
    <property type="entry name" value="SleB_dom1"/>
</dbReference>
<evidence type="ECO:0000313" key="3">
    <source>
        <dbReference type="EMBL" id="MBB4660154.1"/>
    </source>
</evidence>
<dbReference type="AlphaFoldDB" id="A0A840I7K3"/>
<keyword evidence="3" id="KW-0378">Hydrolase</keyword>
<evidence type="ECO:0000313" key="4">
    <source>
        <dbReference type="Proteomes" id="UP000563524"/>
    </source>
</evidence>
<comment type="caution">
    <text evidence="3">The sequence shown here is derived from an EMBL/GenBank/DDBJ whole genome shotgun (WGS) entry which is preliminary data.</text>
</comment>
<dbReference type="RefSeq" id="WP_183819448.1">
    <property type="nucleotide sequence ID" value="NZ_JACHOB010000006.1"/>
</dbReference>
<dbReference type="PROSITE" id="PS51257">
    <property type="entry name" value="PROKAR_LIPOPROTEIN"/>
    <property type="match status" value="1"/>
</dbReference>
<dbReference type="InterPro" id="IPR011105">
    <property type="entry name" value="Cell_wall_hydrolase_SleB"/>
</dbReference>
<dbReference type="EMBL" id="JACHOB010000006">
    <property type="protein sequence ID" value="MBB4660154.1"/>
    <property type="molecule type" value="Genomic_DNA"/>
</dbReference>
<feature type="region of interest" description="Disordered" evidence="1">
    <location>
        <begin position="18"/>
        <end position="47"/>
    </location>
</feature>
<keyword evidence="4" id="KW-1185">Reference proteome</keyword>
<evidence type="ECO:0000259" key="2">
    <source>
        <dbReference type="Pfam" id="PF07486"/>
    </source>
</evidence>